<evidence type="ECO:0000313" key="3">
    <source>
        <dbReference type="Proteomes" id="UP001497516"/>
    </source>
</evidence>
<feature type="compositionally biased region" description="Basic and acidic residues" evidence="1">
    <location>
        <begin position="120"/>
        <end position="132"/>
    </location>
</feature>
<keyword evidence="3" id="KW-1185">Reference proteome</keyword>
<protein>
    <submittedName>
        <fullName evidence="2">Uncharacterized protein</fullName>
    </submittedName>
</protein>
<sequence>MQTESKSAISRLPSRRRVDFLTRQASPAKEAIKSGRICTPTSRSMPVTVTRERERATMGVGCPLLRRLNCALLEKEVMAHMPSRKEKKIGGGRTLCSSSVGEEKPKKKSPGWTSSALVHRSPEDERKKERAGGGELPSSSEMEALREEERTRVEAPAGQLRRQRWRSRNCRRWRTARQGRRRRRRWLAAGFLHLQALSRQGWAVCGRM</sequence>
<reference evidence="2 3" key="1">
    <citation type="submission" date="2024-04" db="EMBL/GenBank/DDBJ databases">
        <authorList>
            <person name="Fracassetti M."/>
        </authorList>
    </citation>
    <scope>NUCLEOTIDE SEQUENCE [LARGE SCALE GENOMIC DNA]</scope>
</reference>
<dbReference type="AlphaFoldDB" id="A0AAV2E925"/>
<name>A0AAV2E925_9ROSI</name>
<dbReference type="EMBL" id="OZ034817">
    <property type="protein sequence ID" value="CAL1382177.1"/>
    <property type="molecule type" value="Genomic_DNA"/>
</dbReference>
<feature type="region of interest" description="Disordered" evidence="1">
    <location>
        <begin position="83"/>
        <end position="161"/>
    </location>
</feature>
<dbReference type="Proteomes" id="UP001497516">
    <property type="component" value="Chromosome 4"/>
</dbReference>
<gene>
    <name evidence="2" type="ORF">LTRI10_LOCUS23517</name>
</gene>
<organism evidence="2 3">
    <name type="scientific">Linum trigynum</name>
    <dbReference type="NCBI Taxonomy" id="586398"/>
    <lineage>
        <taxon>Eukaryota</taxon>
        <taxon>Viridiplantae</taxon>
        <taxon>Streptophyta</taxon>
        <taxon>Embryophyta</taxon>
        <taxon>Tracheophyta</taxon>
        <taxon>Spermatophyta</taxon>
        <taxon>Magnoliopsida</taxon>
        <taxon>eudicotyledons</taxon>
        <taxon>Gunneridae</taxon>
        <taxon>Pentapetalae</taxon>
        <taxon>rosids</taxon>
        <taxon>fabids</taxon>
        <taxon>Malpighiales</taxon>
        <taxon>Linaceae</taxon>
        <taxon>Linum</taxon>
    </lineage>
</organism>
<feature type="compositionally biased region" description="Basic and acidic residues" evidence="1">
    <location>
        <begin position="143"/>
        <end position="153"/>
    </location>
</feature>
<proteinExistence type="predicted"/>
<accession>A0AAV2E925</accession>
<evidence type="ECO:0000313" key="2">
    <source>
        <dbReference type="EMBL" id="CAL1382177.1"/>
    </source>
</evidence>
<evidence type="ECO:0000256" key="1">
    <source>
        <dbReference type="SAM" id="MobiDB-lite"/>
    </source>
</evidence>